<organism evidence="1 2">
    <name type="scientific">Nocardia iowensis</name>
    <dbReference type="NCBI Taxonomy" id="204891"/>
    <lineage>
        <taxon>Bacteria</taxon>
        <taxon>Bacillati</taxon>
        <taxon>Actinomycetota</taxon>
        <taxon>Actinomycetes</taxon>
        <taxon>Mycobacteriales</taxon>
        <taxon>Nocardiaceae</taxon>
        <taxon>Nocardia</taxon>
    </lineage>
</organism>
<evidence type="ECO:0000313" key="2">
    <source>
        <dbReference type="Proteomes" id="UP000694257"/>
    </source>
</evidence>
<keyword evidence="2" id="KW-1185">Reference proteome</keyword>
<accession>A0ABX8RY06</accession>
<sequence length="76" mass="8005">MEFISHTEAAEKLADEAYAALRAAQAAASGPKNAFASMGGDANVAEVVRWAKVRALQAQAQIHATLAIKDHMPDSL</sequence>
<reference evidence="1 2" key="1">
    <citation type="submission" date="2021-07" db="EMBL/GenBank/DDBJ databases">
        <title>Whole Genome Sequence of Nocardia Iowensis.</title>
        <authorList>
            <person name="Lamm A."/>
            <person name="Collins-Fairclough A.M."/>
            <person name="Bunk B."/>
            <person name="Sproer C."/>
        </authorList>
    </citation>
    <scope>NUCLEOTIDE SEQUENCE [LARGE SCALE GENOMIC DNA]</scope>
    <source>
        <strain evidence="1 2">NRRL 5646</strain>
    </source>
</reference>
<gene>
    <name evidence="1" type="ORF">KV110_16805</name>
</gene>
<dbReference type="RefSeq" id="WP_218477156.1">
    <property type="nucleotide sequence ID" value="NZ_BAABJN010000015.1"/>
</dbReference>
<protein>
    <submittedName>
        <fullName evidence="1">Uncharacterized protein</fullName>
    </submittedName>
</protein>
<dbReference type="Proteomes" id="UP000694257">
    <property type="component" value="Chromosome"/>
</dbReference>
<proteinExistence type="predicted"/>
<evidence type="ECO:0000313" key="1">
    <source>
        <dbReference type="EMBL" id="QXN94559.1"/>
    </source>
</evidence>
<name>A0ABX8RY06_NOCIO</name>
<dbReference type="EMBL" id="CP078145">
    <property type="protein sequence ID" value="QXN94559.1"/>
    <property type="molecule type" value="Genomic_DNA"/>
</dbReference>